<sequence>METVFLAFVVLLVVVIGASVGVLMGRKPIKGSCGGVGKALGEKDYTCPVCGDDPDKCENENEQTAAAKTDGLSYELTK</sequence>
<proteinExistence type="predicted"/>
<dbReference type="AlphaFoldDB" id="A0A8J7K8K1"/>
<gene>
    <name evidence="3" type="primary">nqrM</name>
    <name evidence="3" type="ORF">IOQ59_00400</name>
</gene>
<feature type="transmembrane region" description="Helical" evidence="2">
    <location>
        <begin position="6"/>
        <end position="24"/>
    </location>
</feature>
<evidence type="ECO:0000256" key="2">
    <source>
        <dbReference type="SAM" id="Phobius"/>
    </source>
</evidence>
<dbReference type="Proteomes" id="UP000640333">
    <property type="component" value="Unassembled WGS sequence"/>
</dbReference>
<accession>A0A8J7K8K1</accession>
<dbReference type="Pfam" id="PF04400">
    <property type="entry name" value="NqrM"/>
    <property type="match status" value="1"/>
</dbReference>
<organism evidence="3 4">
    <name type="scientific">Pontibacterium sinense</name>
    <dbReference type="NCBI Taxonomy" id="2781979"/>
    <lineage>
        <taxon>Bacteria</taxon>
        <taxon>Pseudomonadati</taxon>
        <taxon>Pseudomonadota</taxon>
        <taxon>Gammaproteobacteria</taxon>
        <taxon>Oceanospirillales</taxon>
        <taxon>Oceanospirillaceae</taxon>
        <taxon>Pontibacterium</taxon>
    </lineage>
</organism>
<reference evidence="3" key="1">
    <citation type="submission" date="2020-10" db="EMBL/GenBank/DDBJ databases">
        <title>Bacterium isolated from coastal waters sediment.</title>
        <authorList>
            <person name="Chen R.-J."/>
            <person name="Lu D.-C."/>
            <person name="Zhu K.-L."/>
            <person name="Du Z.-J."/>
        </authorList>
    </citation>
    <scope>NUCLEOTIDE SEQUENCE</scope>
    <source>
        <strain evidence="3">N1Y112</strain>
    </source>
</reference>
<keyword evidence="2" id="KW-0812">Transmembrane</keyword>
<keyword evidence="4" id="KW-1185">Reference proteome</keyword>
<keyword evidence="2" id="KW-0472">Membrane</keyword>
<evidence type="ECO:0000256" key="1">
    <source>
        <dbReference type="SAM" id="MobiDB-lite"/>
    </source>
</evidence>
<dbReference type="PANTHER" id="PTHR40691">
    <property type="entry name" value="(NA+)-NQR MATURATION NQRM"/>
    <property type="match status" value="1"/>
</dbReference>
<name>A0A8J7K8K1_9GAMM</name>
<feature type="region of interest" description="Disordered" evidence="1">
    <location>
        <begin position="58"/>
        <end position="78"/>
    </location>
</feature>
<keyword evidence="2" id="KW-1133">Transmembrane helix</keyword>
<evidence type="ECO:0000313" key="3">
    <source>
        <dbReference type="EMBL" id="MBE9395716.1"/>
    </source>
</evidence>
<protein>
    <submittedName>
        <fullName evidence="3">(Na+)-NQR maturation NqrM</fullName>
    </submittedName>
</protein>
<comment type="caution">
    <text evidence="3">The sequence shown here is derived from an EMBL/GenBank/DDBJ whole genome shotgun (WGS) entry which is preliminary data.</text>
</comment>
<dbReference type="EMBL" id="JADEYS010000001">
    <property type="protein sequence ID" value="MBE9395716.1"/>
    <property type="molecule type" value="Genomic_DNA"/>
</dbReference>
<dbReference type="InterPro" id="IPR007495">
    <property type="entry name" value="NqrM"/>
</dbReference>
<dbReference type="PANTHER" id="PTHR40691:SF3">
    <property type="entry name" value="(NA+)-NQR MATURATION NQRM"/>
    <property type="match status" value="1"/>
</dbReference>
<dbReference type="RefSeq" id="WP_193951276.1">
    <property type="nucleotide sequence ID" value="NZ_JADEYS010000001.1"/>
</dbReference>
<evidence type="ECO:0000313" key="4">
    <source>
        <dbReference type="Proteomes" id="UP000640333"/>
    </source>
</evidence>